<dbReference type="InterPro" id="IPR040758">
    <property type="entry name" value="PrmC_N"/>
</dbReference>
<evidence type="ECO:0000256" key="4">
    <source>
        <dbReference type="ARBA" id="ARBA00048391"/>
    </source>
</evidence>
<keyword evidence="1 5" id="KW-0489">Methyltransferase</keyword>
<comment type="caution">
    <text evidence="5">Lacks conserved residue(s) required for the propagation of feature annotation.</text>
</comment>
<dbReference type="RefSeq" id="WP_102366390.1">
    <property type="nucleotide sequence ID" value="NZ_CP020991.1"/>
</dbReference>
<dbReference type="KEGG" id="mpec:B9O19_02118"/>
<dbReference type="PROSITE" id="PS00092">
    <property type="entry name" value="N6_MTASE"/>
    <property type="match status" value="1"/>
</dbReference>
<feature type="domain" description="Methyltransferase small" evidence="6">
    <location>
        <begin position="97"/>
        <end position="207"/>
    </location>
</feature>
<dbReference type="OrthoDB" id="9784805at2"/>
<reference evidence="8 9" key="1">
    <citation type="submission" date="2017-04" db="EMBL/GenBank/DDBJ databases">
        <title>Monoglobus pectinilyticus 14 draft genome.</title>
        <authorList>
            <person name="Kim C."/>
            <person name="Rosendale D.I."/>
            <person name="Kelly W.J."/>
            <person name="Tannock G.W."/>
            <person name="Patchett M.L."/>
            <person name="Jordens J.Z."/>
        </authorList>
    </citation>
    <scope>NUCLEOTIDE SEQUENCE [LARGE SCALE GENOMIC DNA]</scope>
    <source>
        <strain evidence="8 9">14</strain>
    </source>
</reference>
<dbReference type="CDD" id="cd02440">
    <property type="entry name" value="AdoMet_MTases"/>
    <property type="match status" value="1"/>
</dbReference>
<dbReference type="GO" id="GO:0003676">
    <property type="term" value="F:nucleic acid binding"/>
    <property type="evidence" value="ECO:0007669"/>
    <property type="project" value="InterPro"/>
</dbReference>
<protein>
    <recommendedName>
        <fullName evidence="5">Release factor glutamine methyltransferase</fullName>
        <shortName evidence="5">RF MTase</shortName>
        <ecNumber evidence="5">2.1.1.297</ecNumber>
    </recommendedName>
    <alternativeName>
        <fullName evidence="5">N5-glutamine methyltransferase PrmC</fullName>
    </alternativeName>
    <alternativeName>
        <fullName evidence="5">Protein-(glutamine-N5) MTase PrmC</fullName>
    </alternativeName>
    <alternativeName>
        <fullName evidence="5">Protein-glutamine N-methyltransferase PrmC</fullName>
    </alternativeName>
</protein>
<dbReference type="AlphaFoldDB" id="A0A2K9P4V2"/>
<name>A0A2K9P4V2_9FIRM</name>
<evidence type="ECO:0000256" key="2">
    <source>
        <dbReference type="ARBA" id="ARBA00022679"/>
    </source>
</evidence>
<feature type="domain" description="Release factor glutamine methyltransferase N-terminal" evidence="7">
    <location>
        <begin position="5"/>
        <end position="75"/>
    </location>
</feature>
<comment type="similarity">
    <text evidence="5">Belongs to the protein N5-glutamine methyltransferase family. PrmC subfamily.</text>
</comment>
<evidence type="ECO:0000313" key="9">
    <source>
        <dbReference type="Proteomes" id="UP000235589"/>
    </source>
</evidence>
<dbReference type="Gene3D" id="1.10.8.10">
    <property type="entry name" value="DNA helicase RuvA subunit, C-terminal domain"/>
    <property type="match status" value="1"/>
</dbReference>
<dbReference type="InterPro" id="IPR004556">
    <property type="entry name" value="HemK-like"/>
</dbReference>
<feature type="binding site" evidence="5">
    <location>
        <position position="144"/>
    </location>
    <ligand>
        <name>S-adenosyl-L-methionine</name>
        <dbReference type="ChEBI" id="CHEBI:59789"/>
    </ligand>
</feature>
<evidence type="ECO:0000259" key="6">
    <source>
        <dbReference type="Pfam" id="PF05175"/>
    </source>
</evidence>
<dbReference type="Pfam" id="PF05175">
    <property type="entry name" value="MTS"/>
    <property type="match status" value="1"/>
</dbReference>
<evidence type="ECO:0000259" key="7">
    <source>
        <dbReference type="Pfam" id="PF17827"/>
    </source>
</evidence>
<dbReference type="GO" id="GO:0032259">
    <property type="term" value="P:methylation"/>
    <property type="evidence" value="ECO:0007669"/>
    <property type="project" value="UniProtKB-KW"/>
</dbReference>
<dbReference type="PANTHER" id="PTHR18895">
    <property type="entry name" value="HEMK METHYLTRANSFERASE"/>
    <property type="match status" value="1"/>
</dbReference>
<evidence type="ECO:0000313" key="8">
    <source>
        <dbReference type="EMBL" id="AUO20260.1"/>
    </source>
</evidence>
<dbReference type="InterPro" id="IPR002052">
    <property type="entry name" value="DNA_methylase_N6_adenine_CS"/>
</dbReference>
<dbReference type="InterPro" id="IPR050320">
    <property type="entry name" value="N5-glutamine_MTase"/>
</dbReference>
<sequence>MTLKELRRNAHNRLKEQPNISSPELDADLIIMFVLDLKKDELLTKDISVPDALAIEVNAYLNRRLAGMPVQYIVGKTEFMSLDFIVNKNVLIPRQDTEILVETVIERYKNVSEQIRILDIGSGSGCVGISMARYLPNSVVTELDISEEALKVAVLNAEKNLVTKQMNFVCRDIRDGISDLEPKFDVIVSNPPYIKTDDLLELQQEVIEYEPVAALDGGDDGLDFYRIIIKKAVPKKGGMTAFEVGIGQAGDVADLMFKAGYRNIEIIPDLGGIERVVLGYAA</sequence>
<keyword evidence="3 5" id="KW-0949">S-adenosyl-L-methionine</keyword>
<gene>
    <name evidence="5" type="primary">prmC</name>
    <name evidence="8" type="ORF">B9O19_02118</name>
</gene>
<dbReference type="NCBIfam" id="TIGR03534">
    <property type="entry name" value="RF_mod_PrmC"/>
    <property type="match status" value="1"/>
</dbReference>
<evidence type="ECO:0000256" key="5">
    <source>
        <dbReference type="HAMAP-Rule" id="MF_02126"/>
    </source>
</evidence>
<dbReference type="Pfam" id="PF17827">
    <property type="entry name" value="PrmC_N"/>
    <property type="match status" value="1"/>
</dbReference>
<feature type="binding site" evidence="5">
    <location>
        <begin position="121"/>
        <end position="125"/>
    </location>
    <ligand>
        <name>S-adenosyl-L-methionine</name>
        <dbReference type="ChEBI" id="CHEBI:59789"/>
    </ligand>
</feature>
<keyword evidence="2 5" id="KW-0808">Transferase</keyword>
<comment type="function">
    <text evidence="5">Methylates the class 1 translation termination release factors RF1/PrfA and RF2/PrfB on the glutamine residue of the universally conserved GGQ motif.</text>
</comment>
<keyword evidence="9" id="KW-1185">Reference proteome</keyword>
<dbReference type="PANTHER" id="PTHR18895:SF74">
    <property type="entry name" value="MTRF1L RELEASE FACTOR GLUTAMINE METHYLTRANSFERASE"/>
    <property type="match status" value="1"/>
</dbReference>
<comment type="catalytic activity">
    <reaction evidence="4 5">
        <text>L-glutaminyl-[peptide chain release factor] + S-adenosyl-L-methionine = N(5)-methyl-L-glutaminyl-[peptide chain release factor] + S-adenosyl-L-homocysteine + H(+)</text>
        <dbReference type="Rhea" id="RHEA:42896"/>
        <dbReference type="Rhea" id="RHEA-COMP:10271"/>
        <dbReference type="Rhea" id="RHEA-COMP:10272"/>
        <dbReference type="ChEBI" id="CHEBI:15378"/>
        <dbReference type="ChEBI" id="CHEBI:30011"/>
        <dbReference type="ChEBI" id="CHEBI:57856"/>
        <dbReference type="ChEBI" id="CHEBI:59789"/>
        <dbReference type="ChEBI" id="CHEBI:61891"/>
        <dbReference type="EC" id="2.1.1.297"/>
    </reaction>
</comment>
<dbReference type="EC" id="2.1.1.297" evidence="5"/>
<organism evidence="8 9">
    <name type="scientific">Monoglobus pectinilyticus</name>
    <dbReference type="NCBI Taxonomy" id="1981510"/>
    <lineage>
        <taxon>Bacteria</taxon>
        <taxon>Bacillati</taxon>
        <taxon>Bacillota</taxon>
        <taxon>Clostridia</taxon>
        <taxon>Monoglobales</taxon>
        <taxon>Monoglobaceae</taxon>
        <taxon>Monoglobus</taxon>
    </lineage>
</organism>
<dbReference type="Proteomes" id="UP000235589">
    <property type="component" value="Chromosome"/>
</dbReference>
<dbReference type="GeneID" id="98063491"/>
<dbReference type="InterPro" id="IPR007848">
    <property type="entry name" value="Small_mtfrase_dom"/>
</dbReference>
<dbReference type="InterPro" id="IPR029063">
    <property type="entry name" value="SAM-dependent_MTases_sf"/>
</dbReference>
<dbReference type="Gene3D" id="3.40.50.150">
    <property type="entry name" value="Vaccinia Virus protein VP39"/>
    <property type="match status" value="1"/>
</dbReference>
<dbReference type="InterPro" id="IPR019874">
    <property type="entry name" value="RF_methyltr_PrmC"/>
</dbReference>
<dbReference type="HAMAP" id="MF_02126">
    <property type="entry name" value="RF_methyltr_PrmC"/>
    <property type="match status" value="1"/>
</dbReference>
<dbReference type="EMBL" id="CP020991">
    <property type="protein sequence ID" value="AUO20260.1"/>
    <property type="molecule type" value="Genomic_DNA"/>
</dbReference>
<feature type="binding site" evidence="5">
    <location>
        <position position="190"/>
    </location>
    <ligand>
        <name>S-adenosyl-L-methionine</name>
        <dbReference type="ChEBI" id="CHEBI:59789"/>
    </ligand>
</feature>
<feature type="binding site" evidence="5">
    <location>
        <begin position="190"/>
        <end position="193"/>
    </location>
    <ligand>
        <name>substrate</name>
    </ligand>
</feature>
<dbReference type="SUPFAM" id="SSF53335">
    <property type="entry name" value="S-adenosyl-L-methionine-dependent methyltransferases"/>
    <property type="match status" value="1"/>
</dbReference>
<accession>A0A2K9P4V2</accession>
<evidence type="ECO:0000256" key="3">
    <source>
        <dbReference type="ARBA" id="ARBA00022691"/>
    </source>
</evidence>
<dbReference type="GO" id="GO:0102559">
    <property type="term" value="F:peptide chain release factor N(5)-glutamine methyltransferase activity"/>
    <property type="evidence" value="ECO:0007669"/>
    <property type="project" value="UniProtKB-EC"/>
</dbReference>
<evidence type="ECO:0000256" key="1">
    <source>
        <dbReference type="ARBA" id="ARBA00022603"/>
    </source>
</evidence>
<proteinExistence type="inferred from homology"/>
<dbReference type="NCBIfam" id="TIGR00536">
    <property type="entry name" value="hemK_fam"/>
    <property type="match status" value="1"/>
</dbReference>